<keyword evidence="4" id="KW-0012">Acyltransferase</keyword>
<dbReference type="PANTHER" id="PTHR43300">
    <property type="entry name" value="ACETYLTRANSFERASE"/>
    <property type="match status" value="1"/>
</dbReference>
<dbReference type="InterPro" id="IPR011004">
    <property type="entry name" value="Trimer_LpxA-like_sf"/>
</dbReference>
<evidence type="ECO:0000256" key="1">
    <source>
        <dbReference type="ARBA" id="ARBA00007274"/>
    </source>
</evidence>
<dbReference type="Gene3D" id="2.40.160.20">
    <property type="match status" value="1"/>
</dbReference>
<dbReference type="CDD" id="cd03349">
    <property type="entry name" value="LbH_XAT"/>
    <property type="match status" value="1"/>
</dbReference>
<dbReference type="InterPro" id="IPR018357">
    <property type="entry name" value="Hexapep_transf_CS"/>
</dbReference>
<evidence type="ECO:0000313" key="6">
    <source>
        <dbReference type="Proteomes" id="UP000199628"/>
    </source>
</evidence>
<dbReference type="Proteomes" id="UP000199628">
    <property type="component" value="Unassembled WGS sequence"/>
</dbReference>
<gene>
    <name evidence="5" type="ORF">SAMN04488239_102251</name>
</gene>
<dbReference type="PANTHER" id="PTHR43300:SF11">
    <property type="entry name" value="ACETYLTRANSFERASE RV3034C-RELATED"/>
    <property type="match status" value="1"/>
</dbReference>
<dbReference type="Gene3D" id="2.160.10.10">
    <property type="entry name" value="Hexapeptide repeat proteins"/>
    <property type="match status" value="1"/>
</dbReference>
<dbReference type="InterPro" id="IPR017694">
    <property type="entry name" value="Phosphonate_tfrase_rpt"/>
</dbReference>
<dbReference type="AlphaFoldDB" id="A0A1G6LIG0"/>
<dbReference type="PROSITE" id="PS00101">
    <property type="entry name" value="HEXAPEP_TRANSFERASES"/>
    <property type="match status" value="1"/>
</dbReference>
<accession>A0A1G6LIG0</accession>
<dbReference type="SUPFAM" id="SSF51161">
    <property type="entry name" value="Trimeric LpxA-like enzymes"/>
    <property type="match status" value="1"/>
</dbReference>
<keyword evidence="6" id="KW-1185">Reference proteome</keyword>
<dbReference type="GO" id="GO:0016746">
    <property type="term" value="F:acyltransferase activity"/>
    <property type="evidence" value="ECO:0007669"/>
    <property type="project" value="UniProtKB-KW"/>
</dbReference>
<dbReference type="NCBIfam" id="TIGR03308">
    <property type="entry name" value="phn_thr-fam"/>
    <property type="match status" value="1"/>
</dbReference>
<organism evidence="5 6">
    <name type="scientific">Ruegeria marina</name>
    <dbReference type="NCBI Taxonomy" id="639004"/>
    <lineage>
        <taxon>Bacteria</taxon>
        <taxon>Pseudomonadati</taxon>
        <taxon>Pseudomonadota</taxon>
        <taxon>Alphaproteobacteria</taxon>
        <taxon>Rhodobacterales</taxon>
        <taxon>Roseobacteraceae</taxon>
        <taxon>Ruegeria</taxon>
    </lineage>
</organism>
<keyword evidence="3" id="KW-0677">Repeat</keyword>
<evidence type="ECO:0000313" key="5">
    <source>
        <dbReference type="EMBL" id="SDC42999.1"/>
    </source>
</evidence>
<reference evidence="6" key="1">
    <citation type="submission" date="2016-10" db="EMBL/GenBank/DDBJ databases">
        <authorList>
            <person name="Varghese N."/>
            <person name="Submissions S."/>
        </authorList>
    </citation>
    <scope>NUCLEOTIDE SEQUENCE [LARGE SCALE GENOMIC DNA]</scope>
    <source>
        <strain evidence="6">CGMCC 1.9108</strain>
    </source>
</reference>
<sequence length="489" mass="53473">MARLTADAPFVHSGCQIADSRFGAYVEIGAGTRLANTVWGDYSYCDRTCDIANAQIGKFANIASFTRIGATDHPMEKASLHHFHYRSADYWDDADHDADWFAHRASRTATIGHDTWIGHAAIVKPEVTIGHGAVIASGTVVTRDVAPYTIVGGNTARLIRRRYPEGVAERMMALAWWDWDHARLRAALPDFRSLRAEAFLEKMNDASGNLMPVPVRLASLSLAPRGFICDAWNAFISCSEEHAMKTQIIASLALALAAASPLAAQQSAWQYEATVYLFTAETETGVTTPTGTIEGTLSFKDALDNLDFAFMGAFGASNGQWSFLADYMLTDLSFGNPTPGGALSGINTRAKTQVLNAYAAYRVHETPDVAVDLAAGLRWFDTSTTLTALPGTLPGRTVVADDNWIDPVIGIRAQVALSDRWRGTAFFDYGGFQSDSESWQALLTADYALNDNWLLRFGYRYLSVDHTLSSGNEFSFTQSGPVFGDTYRF</sequence>
<comment type="similarity">
    <text evidence="1">Belongs to the transferase hexapeptide repeat family.</text>
</comment>
<protein>
    <submittedName>
        <fullName evidence="5">Phosphonate metabolim protein, transferase hexapeptide repeat family</fullName>
    </submittedName>
</protein>
<dbReference type="Pfam" id="PF00132">
    <property type="entry name" value="Hexapep"/>
    <property type="match status" value="1"/>
</dbReference>
<name>A0A1G6LIG0_9RHOB</name>
<evidence type="ECO:0000256" key="4">
    <source>
        <dbReference type="ARBA" id="ARBA00023315"/>
    </source>
</evidence>
<dbReference type="EMBL" id="FMZV01000002">
    <property type="protein sequence ID" value="SDC42999.1"/>
    <property type="molecule type" value="Genomic_DNA"/>
</dbReference>
<dbReference type="SUPFAM" id="SSF56925">
    <property type="entry name" value="OMPA-like"/>
    <property type="match status" value="1"/>
</dbReference>
<dbReference type="STRING" id="639004.SAMN04488239_102251"/>
<keyword evidence="2 5" id="KW-0808">Transferase</keyword>
<proteinExistence type="inferred from homology"/>
<dbReference type="InterPro" id="IPR050179">
    <property type="entry name" value="Trans_hexapeptide_repeat"/>
</dbReference>
<evidence type="ECO:0000256" key="2">
    <source>
        <dbReference type="ARBA" id="ARBA00022679"/>
    </source>
</evidence>
<dbReference type="InterPro" id="IPR011250">
    <property type="entry name" value="OMP/PagP_B-barrel"/>
</dbReference>
<dbReference type="InterPro" id="IPR001451">
    <property type="entry name" value="Hexapep"/>
</dbReference>
<evidence type="ECO:0000256" key="3">
    <source>
        <dbReference type="ARBA" id="ARBA00022737"/>
    </source>
</evidence>